<dbReference type="RefSeq" id="WP_132950333.1">
    <property type="nucleotide sequence ID" value="NZ_SLXU01000001.1"/>
</dbReference>
<evidence type="ECO:0000259" key="2">
    <source>
        <dbReference type="PROSITE" id="PS50222"/>
    </source>
</evidence>
<comment type="caution">
    <text evidence="3">The sequence shown here is derived from an EMBL/GenBank/DDBJ whole genome shotgun (WGS) entry which is preliminary data.</text>
</comment>
<reference evidence="3 4" key="1">
    <citation type="submission" date="2019-03" db="EMBL/GenBank/DDBJ databases">
        <title>Genomic Encyclopedia of Type Strains, Phase IV (KMG-IV): sequencing the most valuable type-strain genomes for metagenomic binning, comparative biology and taxonomic classification.</title>
        <authorList>
            <person name="Goeker M."/>
        </authorList>
    </citation>
    <scope>NUCLEOTIDE SEQUENCE [LARGE SCALE GENOMIC DNA]</scope>
    <source>
        <strain evidence="3 4">DSM 24766</strain>
    </source>
</reference>
<dbReference type="InterPro" id="IPR018247">
    <property type="entry name" value="EF_Hand_1_Ca_BS"/>
</dbReference>
<dbReference type="GO" id="GO:0005509">
    <property type="term" value="F:calcium ion binding"/>
    <property type="evidence" value="ECO:0007669"/>
    <property type="project" value="InterPro"/>
</dbReference>
<dbReference type="Pfam" id="PF13202">
    <property type="entry name" value="EF-hand_5"/>
    <property type="match status" value="2"/>
</dbReference>
<dbReference type="PROSITE" id="PS50222">
    <property type="entry name" value="EF_HAND_2"/>
    <property type="match status" value="1"/>
</dbReference>
<evidence type="ECO:0000313" key="3">
    <source>
        <dbReference type="EMBL" id="TCP63414.1"/>
    </source>
</evidence>
<feature type="signal peptide" evidence="1">
    <location>
        <begin position="1"/>
        <end position="20"/>
    </location>
</feature>
<name>A0A4R2RKG5_9RHOB</name>
<dbReference type="AlphaFoldDB" id="A0A4R2RKG5"/>
<evidence type="ECO:0000256" key="1">
    <source>
        <dbReference type="SAM" id="SignalP"/>
    </source>
</evidence>
<evidence type="ECO:0000313" key="4">
    <source>
        <dbReference type="Proteomes" id="UP000295050"/>
    </source>
</evidence>
<dbReference type="Proteomes" id="UP000295050">
    <property type="component" value="Unassembled WGS sequence"/>
</dbReference>
<dbReference type="InterPro" id="IPR002048">
    <property type="entry name" value="EF_hand_dom"/>
</dbReference>
<keyword evidence="1" id="KW-0732">Signal</keyword>
<dbReference type="SUPFAM" id="SSF47473">
    <property type="entry name" value="EF-hand"/>
    <property type="match status" value="1"/>
</dbReference>
<dbReference type="EMBL" id="SLXU01000001">
    <property type="protein sequence ID" value="TCP63414.1"/>
    <property type="molecule type" value="Genomic_DNA"/>
</dbReference>
<protein>
    <submittedName>
        <fullName evidence="3">EF hand domain-containing protein</fullName>
    </submittedName>
</protein>
<dbReference type="PROSITE" id="PS00018">
    <property type="entry name" value="EF_HAND_1"/>
    <property type="match status" value="2"/>
</dbReference>
<dbReference type="InterPro" id="IPR011992">
    <property type="entry name" value="EF-hand-dom_pair"/>
</dbReference>
<sequence>MKKITAMTAILLFSTGAAFAAELDANGDGAVTFEEFLAVLPTTTEEAFAAIDTDASGALSAEEIAAAEEAGLIPVEG</sequence>
<dbReference type="Gene3D" id="1.10.238.10">
    <property type="entry name" value="EF-hand"/>
    <property type="match status" value="1"/>
</dbReference>
<keyword evidence="4" id="KW-1185">Reference proteome</keyword>
<feature type="chain" id="PRO_5020510895" evidence="1">
    <location>
        <begin position="21"/>
        <end position="77"/>
    </location>
</feature>
<accession>A0A4R2RKG5</accession>
<dbReference type="OrthoDB" id="5470953at2"/>
<feature type="domain" description="EF-hand" evidence="2">
    <location>
        <begin position="21"/>
        <end position="46"/>
    </location>
</feature>
<proteinExistence type="predicted"/>
<gene>
    <name evidence="3" type="ORF">EV663_101683</name>
</gene>
<organism evidence="3 4">
    <name type="scientific">Rhodovulum bhavnagarense</name>
    <dbReference type="NCBI Taxonomy" id="992286"/>
    <lineage>
        <taxon>Bacteria</taxon>
        <taxon>Pseudomonadati</taxon>
        <taxon>Pseudomonadota</taxon>
        <taxon>Alphaproteobacteria</taxon>
        <taxon>Rhodobacterales</taxon>
        <taxon>Paracoccaceae</taxon>
        <taxon>Rhodovulum</taxon>
    </lineage>
</organism>